<dbReference type="GO" id="GO:0016020">
    <property type="term" value="C:membrane"/>
    <property type="evidence" value="ECO:0007669"/>
    <property type="project" value="InterPro"/>
</dbReference>
<dbReference type="InterPro" id="IPR001577">
    <property type="entry name" value="Peptidase_M8"/>
</dbReference>
<evidence type="ECO:0000256" key="5">
    <source>
        <dbReference type="ARBA" id="ARBA00022801"/>
    </source>
</evidence>
<name>A0AAD5GAH4_AMBAR</name>
<reference evidence="8" key="1">
    <citation type="submission" date="2022-06" db="EMBL/GenBank/DDBJ databases">
        <title>Uncovering the hologenomic basis of an extraordinary plant invasion.</title>
        <authorList>
            <person name="Bieker V.C."/>
            <person name="Martin M.D."/>
            <person name="Gilbert T."/>
            <person name="Hodgins K."/>
            <person name="Battlay P."/>
            <person name="Petersen B."/>
            <person name="Wilson J."/>
        </authorList>
    </citation>
    <scope>NUCLEOTIDE SEQUENCE</scope>
    <source>
        <strain evidence="8">AA19_3_7</strain>
        <tissue evidence="8">Leaf</tissue>
    </source>
</reference>
<evidence type="ECO:0000256" key="6">
    <source>
        <dbReference type="ARBA" id="ARBA00022833"/>
    </source>
</evidence>
<dbReference type="GO" id="GO:0007155">
    <property type="term" value="P:cell adhesion"/>
    <property type="evidence" value="ECO:0007669"/>
    <property type="project" value="InterPro"/>
</dbReference>
<dbReference type="PANTHER" id="PTHR10942">
    <property type="entry name" value="LEISHMANOLYSIN-LIKE PEPTIDASE"/>
    <property type="match status" value="1"/>
</dbReference>
<dbReference type="Gene3D" id="2.30.34.10">
    <property type="entry name" value="Leishmanolysin domain 4"/>
    <property type="match status" value="1"/>
</dbReference>
<evidence type="ECO:0000256" key="7">
    <source>
        <dbReference type="ARBA" id="ARBA00023049"/>
    </source>
</evidence>
<feature type="non-terminal residue" evidence="8">
    <location>
        <position position="212"/>
    </location>
</feature>
<organism evidence="8 9">
    <name type="scientific">Ambrosia artemisiifolia</name>
    <name type="common">Common ragweed</name>
    <dbReference type="NCBI Taxonomy" id="4212"/>
    <lineage>
        <taxon>Eukaryota</taxon>
        <taxon>Viridiplantae</taxon>
        <taxon>Streptophyta</taxon>
        <taxon>Embryophyta</taxon>
        <taxon>Tracheophyta</taxon>
        <taxon>Spermatophyta</taxon>
        <taxon>Magnoliopsida</taxon>
        <taxon>eudicotyledons</taxon>
        <taxon>Gunneridae</taxon>
        <taxon>Pentapetalae</taxon>
        <taxon>asterids</taxon>
        <taxon>campanulids</taxon>
        <taxon>Asterales</taxon>
        <taxon>Asteraceae</taxon>
        <taxon>Asteroideae</taxon>
        <taxon>Heliantheae alliance</taxon>
        <taxon>Heliantheae</taxon>
        <taxon>Ambrosia</taxon>
    </lineage>
</organism>
<keyword evidence="3" id="KW-0645">Protease</keyword>
<comment type="caution">
    <text evidence="8">The sequence shown here is derived from an EMBL/GenBank/DDBJ whole genome shotgun (WGS) entry which is preliminary data.</text>
</comment>
<comment type="similarity">
    <text evidence="2">Belongs to the peptidase M8 family.</text>
</comment>
<keyword evidence="5" id="KW-0378">Hydrolase</keyword>
<keyword evidence="6" id="KW-0862">Zinc</keyword>
<accession>A0AAD5GAH4</accession>
<dbReference type="SUPFAM" id="SSF55486">
    <property type="entry name" value="Metalloproteases ('zincins'), catalytic domain"/>
    <property type="match status" value="1"/>
</dbReference>
<dbReference type="AlphaFoldDB" id="A0AAD5GAH4"/>
<proteinExistence type="inferred from homology"/>
<dbReference type="GO" id="GO:0004222">
    <property type="term" value="F:metalloendopeptidase activity"/>
    <property type="evidence" value="ECO:0007669"/>
    <property type="project" value="InterPro"/>
</dbReference>
<keyword evidence="7" id="KW-0482">Metalloprotease</keyword>
<dbReference type="EMBL" id="JAMZMK010010018">
    <property type="protein sequence ID" value="KAI7733361.1"/>
    <property type="molecule type" value="Genomic_DNA"/>
</dbReference>
<dbReference type="GO" id="GO:0046872">
    <property type="term" value="F:metal ion binding"/>
    <property type="evidence" value="ECO:0007669"/>
    <property type="project" value="UniProtKB-KW"/>
</dbReference>
<gene>
    <name evidence="8" type="ORF">M8C21_016858</name>
</gene>
<evidence type="ECO:0000256" key="1">
    <source>
        <dbReference type="ARBA" id="ARBA00001947"/>
    </source>
</evidence>
<evidence type="ECO:0000256" key="4">
    <source>
        <dbReference type="ARBA" id="ARBA00022723"/>
    </source>
</evidence>
<dbReference type="PANTHER" id="PTHR10942:SF0">
    <property type="entry name" value="LEISHMANOLYSIN-LIKE PEPTIDASE"/>
    <property type="match status" value="1"/>
</dbReference>
<evidence type="ECO:0000313" key="8">
    <source>
        <dbReference type="EMBL" id="KAI7733361.1"/>
    </source>
</evidence>
<dbReference type="GO" id="GO:0006508">
    <property type="term" value="P:proteolysis"/>
    <property type="evidence" value="ECO:0007669"/>
    <property type="project" value="UniProtKB-KW"/>
</dbReference>
<evidence type="ECO:0000256" key="2">
    <source>
        <dbReference type="ARBA" id="ARBA00005860"/>
    </source>
</evidence>
<dbReference type="Proteomes" id="UP001206925">
    <property type="component" value="Unassembled WGS sequence"/>
</dbReference>
<keyword evidence="4" id="KW-0479">Metal-binding</keyword>
<evidence type="ECO:0000313" key="9">
    <source>
        <dbReference type="Proteomes" id="UP001206925"/>
    </source>
</evidence>
<dbReference type="FunFam" id="2.30.34.10:FF:000001">
    <property type="entry name" value="leishmanolysin-like isoform X2"/>
    <property type="match status" value="1"/>
</dbReference>
<protein>
    <submittedName>
        <fullName evidence="8">Uncharacterized protein</fullName>
    </submittedName>
</protein>
<keyword evidence="9" id="KW-1185">Reference proteome</keyword>
<dbReference type="Pfam" id="PF01457">
    <property type="entry name" value="Peptidase_M8"/>
    <property type="match status" value="1"/>
</dbReference>
<dbReference type="Gene3D" id="2.10.25.10">
    <property type="entry name" value="Laminin"/>
    <property type="match status" value="1"/>
</dbReference>
<comment type="cofactor">
    <cofactor evidence="1">
        <name>Zn(2+)</name>
        <dbReference type="ChEBI" id="CHEBI:29105"/>
    </cofactor>
</comment>
<dbReference type="GO" id="GO:0005737">
    <property type="term" value="C:cytoplasm"/>
    <property type="evidence" value="ECO:0007669"/>
    <property type="project" value="TreeGrafter"/>
</dbReference>
<evidence type="ECO:0000256" key="3">
    <source>
        <dbReference type="ARBA" id="ARBA00022670"/>
    </source>
</evidence>
<sequence length="212" mass="23773">LQRLPNFRFLDSYLKINRQQKGFLFQIREVLGPLPYQSKLKWFWKHCSHCKNIRGGQSSLADFCTYFVAYYDGPCIDINSAREPDRMLGEVRGSNSRCMASSLVENGFVRGSMTQGNGCYQRRCVNNTLEVVVDGIWKVCAEAGGPIQFPGFNGELICPAYHELGSVGPVLKSGQCPNSCNSNGKCVDGKCHCFIGFDGYWEMHNSLEDTLI</sequence>